<dbReference type="SUPFAM" id="SSF53756">
    <property type="entry name" value="UDP-Glycosyltransferase/glycogen phosphorylase"/>
    <property type="match status" value="1"/>
</dbReference>
<accession>A0ABQ1V4Y9</accession>
<gene>
    <name evidence="1" type="ORF">GCM10011339_29660</name>
</gene>
<dbReference type="RefSeq" id="WP_137403543.1">
    <property type="nucleotide sequence ID" value="NZ_BMIU01000015.1"/>
</dbReference>
<protein>
    <recommendedName>
        <fullName evidence="3">Glycosyltransferase</fullName>
    </recommendedName>
</protein>
<dbReference type="Pfam" id="PF13692">
    <property type="entry name" value="Glyco_trans_1_4"/>
    <property type="match status" value="1"/>
</dbReference>
<name>A0ABQ1V4Y9_9BACT</name>
<evidence type="ECO:0008006" key="3">
    <source>
        <dbReference type="Google" id="ProtNLM"/>
    </source>
</evidence>
<sequence length="369" mass="42617">MKKTNIVIASVLKPLTDSRAFYKLAISLRETNKYHINIIGFLEKNPPKLENIEFISIFGKDRLHPARLLVPFRFFSRLCRIRPKLVIVTTYELLLPALLLKPFIGFRLIYDLQENYAKNILHNHTVSRWIRYPAAGYVQLVEKIARPFVDHYFMAERCYPLEFPRIHNYSVLENKYYKSAEDSPPFYLPKSGIKFILTGTLAKAYGTDIGIQWFNRIKAHFPDAQLLIVGYAPVADFRSKIRELSADSPGIDLRISDRPVHQQMIFSAMKEADVLLLPYQPLPSIWSKIPSKMYEALAMKIPMIIPENPLWTALISPYPAGTALDFSFPSLEQLQSLIDRQQFTRPVGEEVTWESEKGKLLRLVENLTS</sequence>
<reference evidence="2" key="1">
    <citation type="journal article" date="2019" name="Int. J. Syst. Evol. Microbiol.">
        <title>The Global Catalogue of Microorganisms (GCM) 10K type strain sequencing project: providing services to taxonomists for standard genome sequencing and annotation.</title>
        <authorList>
            <consortium name="The Broad Institute Genomics Platform"/>
            <consortium name="The Broad Institute Genome Sequencing Center for Infectious Disease"/>
            <person name="Wu L."/>
            <person name="Ma J."/>
        </authorList>
    </citation>
    <scope>NUCLEOTIDE SEQUENCE [LARGE SCALE GENOMIC DNA]</scope>
    <source>
        <strain evidence="2">CGMCC 1.15407</strain>
    </source>
</reference>
<evidence type="ECO:0000313" key="1">
    <source>
        <dbReference type="EMBL" id="GGF39168.1"/>
    </source>
</evidence>
<evidence type="ECO:0000313" key="2">
    <source>
        <dbReference type="Proteomes" id="UP000647339"/>
    </source>
</evidence>
<dbReference type="EMBL" id="BMIU01000015">
    <property type="protein sequence ID" value="GGF39168.1"/>
    <property type="molecule type" value="Genomic_DNA"/>
</dbReference>
<comment type="caution">
    <text evidence="1">The sequence shown here is derived from an EMBL/GenBank/DDBJ whole genome shotgun (WGS) entry which is preliminary data.</text>
</comment>
<keyword evidence="2" id="KW-1185">Reference proteome</keyword>
<dbReference type="Gene3D" id="3.40.50.2000">
    <property type="entry name" value="Glycogen Phosphorylase B"/>
    <property type="match status" value="1"/>
</dbReference>
<proteinExistence type="predicted"/>
<organism evidence="1 2">
    <name type="scientific">Echinicola rosea</name>
    <dbReference type="NCBI Taxonomy" id="1807691"/>
    <lineage>
        <taxon>Bacteria</taxon>
        <taxon>Pseudomonadati</taxon>
        <taxon>Bacteroidota</taxon>
        <taxon>Cytophagia</taxon>
        <taxon>Cytophagales</taxon>
        <taxon>Cyclobacteriaceae</taxon>
        <taxon>Echinicola</taxon>
    </lineage>
</organism>
<dbReference type="Proteomes" id="UP000647339">
    <property type="component" value="Unassembled WGS sequence"/>
</dbReference>